<organism evidence="4 5">
    <name type="scientific">Candidatus Pseudoramibacter fermentans</name>
    <dbReference type="NCBI Taxonomy" id="2594427"/>
    <lineage>
        <taxon>Bacteria</taxon>
        <taxon>Bacillati</taxon>
        <taxon>Bacillota</taxon>
        <taxon>Clostridia</taxon>
        <taxon>Eubacteriales</taxon>
        <taxon>Eubacteriaceae</taxon>
        <taxon>Pseudoramibacter</taxon>
    </lineage>
</organism>
<dbReference type="SUPFAM" id="SSF55811">
    <property type="entry name" value="Nudix"/>
    <property type="match status" value="1"/>
</dbReference>
<gene>
    <name evidence="4" type="ORF">FRC53_04225</name>
</gene>
<dbReference type="AlphaFoldDB" id="A0A6L5GRV2"/>
<dbReference type="EMBL" id="VOGB01000004">
    <property type="protein sequence ID" value="MQM72626.1"/>
    <property type="molecule type" value="Genomic_DNA"/>
</dbReference>
<evidence type="ECO:0000313" key="4">
    <source>
        <dbReference type="EMBL" id="MQM72626.1"/>
    </source>
</evidence>
<proteinExistence type="predicted"/>
<dbReference type="GO" id="GO:0019693">
    <property type="term" value="P:ribose phosphate metabolic process"/>
    <property type="evidence" value="ECO:0007669"/>
    <property type="project" value="TreeGrafter"/>
</dbReference>
<evidence type="ECO:0000259" key="3">
    <source>
        <dbReference type="PROSITE" id="PS51462"/>
    </source>
</evidence>
<sequence length="177" mass="20069">MANKVLDSNRIYEGKILNLRVDSVELPDGGHTKREIVEHKNGVGILPVDHAMMIFVQQYRDAVGSDLLEIPAGLVEAGEDPKMTASRELQEEIGLKPLNLTPCGFVYPTPGCCDEKTYLFIANQFEAHRLEADDDEFIHVVRLPIETVRKMYDHHEFIDAKTVSTLGYYFSHQHTNE</sequence>
<dbReference type="GO" id="GO:0005829">
    <property type="term" value="C:cytosol"/>
    <property type="evidence" value="ECO:0007669"/>
    <property type="project" value="TreeGrafter"/>
</dbReference>
<dbReference type="Pfam" id="PF00293">
    <property type="entry name" value="NUDIX"/>
    <property type="match status" value="1"/>
</dbReference>
<protein>
    <submittedName>
        <fullName evidence="4">NUDIX hydrolase</fullName>
    </submittedName>
</protein>
<comment type="cofactor">
    <cofactor evidence="1">
        <name>Mg(2+)</name>
        <dbReference type="ChEBI" id="CHEBI:18420"/>
    </cofactor>
</comment>
<comment type="caution">
    <text evidence="4">The sequence shown here is derived from an EMBL/GenBank/DDBJ whole genome shotgun (WGS) entry which is preliminary data.</text>
</comment>
<dbReference type="PROSITE" id="PS00893">
    <property type="entry name" value="NUDIX_BOX"/>
    <property type="match status" value="1"/>
</dbReference>
<keyword evidence="2 4" id="KW-0378">Hydrolase</keyword>
<dbReference type="InterPro" id="IPR000086">
    <property type="entry name" value="NUDIX_hydrolase_dom"/>
</dbReference>
<evidence type="ECO:0000256" key="1">
    <source>
        <dbReference type="ARBA" id="ARBA00001946"/>
    </source>
</evidence>
<accession>A0A6L5GRV2</accession>
<dbReference type="Proteomes" id="UP000473648">
    <property type="component" value="Unassembled WGS sequence"/>
</dbReference>
<dbReference type="Gene3D" id="3.90.79.10">
    <property type="entry name" value="Nucleoside Triphosphate Pyrophosphohydrolase"/>
    <property type="match status" value="1"/>
</dbReference>
<dbReference type="InterPro" id="IPR020084">
    <property type="entry name" value="NUDIX_hydrolase_CS"/>
</dbReference>
<dbReference type="PANTHER" id="PTHR11839:SF18">
    <property type="entry name" value="NUDIX HYDROLASE DOMAIN-CONTAINING PROTEIN"/>
    <property type="match status" value="1"/>
</dbReference>
<evidence type="ECO:0000256" key="2">
    <source>
        <dbReference type="ARBA" id="ARBA00022801"/>
    </source>
</evidence>
<keyword evidence="5" id="KW-1185">Reference proteome</keyword>
<dbReference type="InterPro" id="IPR015797">
    <property type="entry name" value="NUDIX_hydrolase-like_dom_sf"/>
</dbReference>
<dbReference type="GO" id="GO:0016787">
    <property type="term" value="F:hydrolase activity"/>
    <property type="evidence" value="ECO:0007669"/>
    <property type="project" value="UniProtKB-KW"/>
</dbReference>
<dbReference type="GO" id="GO:0006753">
    <property type="term" value="P:nucleoside phosphate metabolic process"/>
    <property type="evidence" value="ECO:0007669"/>
    <property type="project" value="TreeGrafter"/>
</dbReference>
<dbReference type="CDD" id="cd03424">
    <property type="entry name" value="NUDIX_ADPRase_Nudt5_UGPPase_Nudt14"/>
    <property type="match status" value="1"/>
</dbReference>
<name>A0A6L5GRV2_9FIRM</name>
<dbReference type="PANTHER" id="PTHR11839">
    <property type="entry name" value="UDP/ADP-SUGAR PYROPHOSPHATASE"/>
    <property type="match status" value="1"/>
</dbReference>
<dbReference type="PROSITE" id="PS51462">
    <property type="entry name" value="NUDIX"/>
    <property type="match status" value="1"/>
</dbReference>
<feature type="domain" description="Nudix hydrolase" evidence="3">
    <location>
        <begin position="38"/>
        <end position="165"/>
    </location>
</feature>
<reference evidence="4" key="1">
    <citation type="journal article" date="2020" name="Appl. Environ. Microbiol.">
        <title>Medium-Chain Fatty Acid Synthesis by 'Candidatus Weimeria bifida' gen. nov., sp. nov., and 'Candidatus Pseudoramibacter fermentans' sp. nov.</title>
        <authorList>
            <person name="Scarborough M.J."/>
            <person name="Myers K.S."/>
            <person name="Donohue T.J."/>
            <person name="Noguera D.R."/>
        </authorList>
    </citation>
    <scope>NUCLEOTIDE SEQUENCE</scope>
    <source>
        <strain evidence="4">EUB1.1</strain>
    </source>
</reference>
<evidence type="ECO:0000313" key="5">
    <source>
        <dbReference type="Proteomes" id="UP000473648"/>
    </source>
</evidence>